<sequence>MQPSPDVAILLDRFGSGGVERVACHVANGLHAAGIRVEMAVLEDSGPVRSLLDPQIAVVCIGASRAGRRESRTMAAVPAIARYLRHRKPRIMHSPGNHTNRPVAVACALARFAGMFVPKITNPILNARMGRRQRLIRRLVYRWVLRRAQTIMVLSRAATAEVADIDPSLNERVRVVHNPYVSQDMLAKAGDRNPTCPPIILSIGRLSEQKNQALLLRAAARLGERPWKVRICGTGPDEGALRELAADLGIAERVEFAGFVSDPTDEYGRATVLALSSRWEGLPAIALEAIACGCPVVSTASSPGLVELLAEVGARPPVSLDDEAGFAEALAAALDGDLPHVPSSASIPYSIQASQADHAQLFGELLGHTSLR</sequence>
<comment type="caution">
    <text evidence="3">The sequence shown here is derived from an EMBL/GenBank/DDBJ whole genome shotgun (WGS) entry which is preliminary data.</text>
</comment>
<dbReference type="EMBL" id="JAMGBE010000003">
    <property type="protein sequence ID" value="MCL6730308.1"/>
    <property type="molecule type" value="Genomic_DNA"/>
</dbReference>
<reference evidence="3" key="1">
    <citation type="submission" date="2022-05" db="EMBL/GenBank/DDBJ databases">
        <authorList>
            <person name="Jo J.-H."/>
            <person name="Im W.-T."/>
        </authorList>
    </citation>
    <scope>NUCLEOTIDE SEQUENCE</scope>
    <source>
        <strain evidence="3">SE220</strain>
    </source>
</reference>
<dbReference type="PANTHER" id="PTHR12526:SF636">
    <property type="entry name" value="BLL3647 PROTEIN"/>
    <property type="match status" value="1"/>
</dbReference>
<dbReference type="Pfam" id="PF00534">
    <property type="entry name" value="Glycos_transf_1"/>
    <property type="match status" value="1"/>
</dbReference>
<dbReference type="CDD" id="cd03811">
    <property type="entry name" value="GT4_GT28_WabH-like"/>
    <property type="match status" value="1"/>
</dbReference>
<evidence type="ECO:0000313" key="4">
    <source>
        <dbReference type="Proteomes" id="UP001165342"/>
    </source>
</evidence>
<feature type="domain" description="Glycosyltransferase subfamily 4-like N-terminal" evidence="2">
    <location>
        <begin position="17"/>
        <end position="178"/>
    </location>
</feature>
<evidence type="ECO:0000313" key="3">
    <source>
        <dbReference type="EMBL" id="MCL6730308.1"/>
    </source>
</evidence>
<dbReference type="SUPFAM" id="SSF53756">
    <property type="entry name" value="UDP-Glycosyltransferase/glycogen phosphorylase"/>
    <property type="match status" value="1"/>
</dbReference>
<dbReference type="Pfam" id="PF13579">
    <property type="entry name" value="Glyco_trans_4_4"/>
    <property type="match status" value="1"/>
</dbReference>
<gene>
    <name evidence="3" type="ORF">LZ538_09615</name>
</gene>
<accession>A0ABT0S366</accession>
<evidence type="ECO:0000259" key="1">
    <source>
        <dbReference type="Pfam" id="PF00534"/>
    </source>
</evidence>
<dbReference type="InterPro" id="IPR028098">
    <property type="entry name" value="Glyco_trans_4-like_N"/>
</dbReference>
<dbReference type="RefSeq" id="WP_249831802.1">
    <property type="nucleotide sequence ID" value="NZ_JAMGBE010000003.1"/>
</dbReference>
<name>A0ABT0S366_9SPHN</name>
<dbReference type="Gene3D" id="3.40.50.2000">
    <property type="entry name" value="Glycogen Phosphorylase B"/>
    <property type="match status" value="2"/>
</dbReference>
<feature type="domain" description="Glycosyl transferase family 1" evidence="1">
    <location>
        <begin position="194"/>
        <end position="313"/>
    </location>
</feature>
<dbReference type="PANTHER" id="PTHR12526">
    <property type="entry name" value="GLYCOSYLTRANSFERASE"/>
    <property type="match status" value="1"/>
</dbReference>
<proteinExistence type="predicted"/>
<dbReference type="Proteomes" id="UP001165342">
    <property type="component" value="Unassembled WGS sequence"/>
</dbReference>
<keyword evidence="4" id="KW-1185">Reference proteome</keyword>
<protein>
    <submittedName>
        <fullName evidence="3">Glycosyltransferase</fullName>
    </submittedName>
</protein>
<evidence type="ECO:0000259" key="2">
    <source>
        <dbReference type="Pfam" id="PF13579"/>
    </source>
</evidence>
<dbReference type="InterPro" id="IPR001296">
    <property type="entry name" value="Glyco_trans_1"/>
</dbReference>
<organism evidence="3 4">
    <name type="scientific">Sphingomonas hankyongi</name>
    <dbReference type="NCBI Taxonomy" id="2908209"/>
    <lineage>
        <taxon>Bacteria</taxon>
        <taxon>Pseudomonadati</taxon>
        <taxon>Pseudomonadota</taxon>
        <taxon>Alphaproteobacteria</taxon>
        <taxon>Sphingomonadales</taxon>
        <taxon>Sphingomonadaceae</taxon>
        <taxon>Sphingomonas</taxon>
    </lineage>
</organism>